<evidence type="ECO:0000256" key="2">
    <source>
        <dbReference type="ARBA" id="ARBA00010797"/>
    </source>
</evidence>
<proteinExistence type="inferred from homology"/>
<gene>
    <name evidence="11" type="primary">LOC106179113</name>
</gene>
<dbReference type="STRING" id="7574.A0A1S3K6N9"/>
<dbReference type="FunFam" id="2.40.50.100:FF:000031">
    <property type="entry name" value="39S ribosomal protein L27, mitochondrial"/>
    <property type="match status" value="1"/>
</dbReference>
<reference evidence="11" key="1">
    <citation type="submission" date="2025-08" db="UniProtKB">
        <authorList>
            <consortium name="RefSeq"/>
        </authorList>
    </citation>
    <scope>IDENTIFICATION</scope>
    <source>
        <tissue evidence="11">Gonads</tissue>
    </source>
</reference>
<feature type="region of interest" description="Disordered" evidence="9">
    <location>
        <begin position="31"/>
        <end position="56"/>
    </location>
</feature>
<dbReference type="GO" id="GO:0005743">
    <property type="term" value="C:mitochondrial inner membrane"/>
    <property type="evidence" value="ECO:0007669"/>
    <property type="project" value="UniProtKB-ARBA"/>
</dbReference>
<feature type="compositionally biased region" description="Basic residues" evidence="9">
    <location>
        <begin position="42"/>
        <end position="54"/>
    </location>
</feature>
<dbReference type="GO" id="GO:0005762">
    <property type="term" value="C:mitochondrial large ribosomal subunit"/>
    <property type="evidence" value="ECO:0007669"/>
    <property type="project" value="TreeGrafter"/>
</dbReference>
<accession>A0A1S3K6N9</accession>
<dbReference type="GeneID" id="106179113"/>
<keyword evidence="4" id="KW-0689">Ribosomal protein</keyword>
<comment type="similarity">
    <text evidence="2">Belongs to the bacterial ribosomal protein bL27 family.</text>
</comment>
<dbReference type="Gene3D" id="2.40.50.100">
    <property type="match status" value="1"/>
</dbReference>
<evidence type="ECO:0000313" key="11">
    <source>
        <dbReference type="RefSeq" id="XP_013418094.1"/>
    </source>
</evidence>
<dbReference type="GO" id="GO:0003735">
    <property type="term" value="F:structural constituent of ribosome"/>
    <property type="evidence" value="ECO:0007669"/>
    <property type="project" value="InterPro"/>
</dbReference>
<dbReference type="SUPFAM" id="SSF110324">
    <property type="entry name" value="Ribosomal L27 protein-like"/>
    <property type="match status" value="1"/>
</dbReference>
<dbReference type="RefSeq" id="XP_013418094.1">
    <property type="nucleotide sequence ID" value="XM_013562640.2"/>
</dbReference>
<organism evidence="10 11">
    <name type="scientific">Lingula anatina</name>
    <name type="common">Brachiopod</name>
    <name type="synonym">Lingula unguis</name>
    <dbReference type="NCBI Taxonomy" id="7574"/>
    <lineage>
        <taxon>Eukaryota</taxon>
        <taxon>Metazoa</taxon>
        <taxon>Spiralia</taxon>
        <taxon>Lophotrochozoa</taxon>
        <taxon>Brachiopoda</taxon>
        <taxon>Linguliformea</taxon>
        <taxon>Lingulata</taxon>
        <taxon>Lingulida</taxon>
        <taxon>Linguloidea</taxon>
        <taxon>Lingulidae</taxon>
        <taxon>Lingula</taxon>
    </lineage>
</organism>
<sequence length="145" mass="16176">MSASMLRWAGGVLNKFNTFTGPLMSVTSTRNASHKAAGATRNKQKKTVKKNRGPKKMEGEWVNKGEILVAQLGLRFWPGQNVGMGRDGTLYALDSGHVITSSEQLSPYPHSPLYEHVKEGNKITKKFWHVIPLPQKQTFKLKSQV</sequence>
<evidence type="ECO:0000256" key="9">
    <source>
        <dbReference type="SAM" id="MobiDB-lite"/>
    </source>
</evidence>
<dbReference type="GO" id="GO:0006412">
    <property type="term" value="P:translation"/>
    <property type="evidence" value="ECO:0007669"/>
    <property type="project" value="InterPro"/>
</dbReference>
<dbReference type="AlphaFoldDB" id="A0A1S3K6N9"/>
<dbReference type="Proteomes" id="UP000085678">
    <property type="component" value="Unplaced"/>
</dbReference>
<dbReference type="PRINTS" id="PR00063">
    <property type="entry name" value="RIBOSOMALL27"/>
</dbReference>
<evidence type="ECO:0000256" key="3">
    <source>
        <dbReference type="ARBA" id="ARBA00022946"/>
    </source>
</evidence>
<evidence type="ECO:0000256" key="8">
    <source>
        <dbReference type="ARBA" id="ARBA00076963"/>
    </source>
</evidence>
<evidence type="ECO:0000256" key="5">
    <source>
        <dbReference type="ARBA" id="ARBA00023128"/>
    </source>
</evidence>
<dbReference type="FunCoup" id="A0A1S3K6N9">
    <property type="interactions" value="824"/>
</dbReference>
<evidence type="ECO:0000256" key="1">
    <source>
        <dbReference type="ARBA" id="ARBA00004173"/>
    </source>
</evidence>
<dbReference type="OrthoDB" id="1867012at2759"/>
<evidence type="ECO:0000256" key="6">
    <source>
        <dbReference type="ARBA" id="ARBA00023274"/>
    </source>
</evidence>
<dbReference type="PANTHER" id="PTHR15893">
    <property type="entry name" value="RIBOSOMAL PROTEIN L27"/>
    <property type="match status" value="1"/>
</dbReference>
<evidence type="ECO:0000256" key="4">
    <source>
        <dbReference type="ARBA" id="ARBA00022980"/>
    </source>
</evidence>
<dbReference type="InParanoid" id="A0A1S3K6N9"/>
<dbReference type="Pfam" id="PF01016">
    <property type="entry name" value="Ribosomal_L27"/>
    <property type="match status" value="1"/>
</dbReference>
<name>A0A1S3K6N9_LINAN</name>
<protein>
    <recommendedName>
        <fullName evidence="7">Large ribosomal subunit protein bL27m</fullName>
    </recommendedName>
    <alternativeName>
        <fullName evidence="8">39S ribosomal protein L27, mitochondrial</fullName>
    </alternativeName>
</protein>
<keyword evidence="5" id="KW-0496">Mitochondrion</keyword>
<keyword evidence="10" id="KW-1185">Reference proteome</keyword>
<keyword evidence="3" id="KW-0809">Transit peptide</keyword>
<dbReference type="KEGG" id="lak:106179113"/>
<comment type="subcellular location">
    <subcellularLocation>
        <location evidence="1">Mitochondrion</location>
    </subcellularLocation>
</comment>
<dbReference type="InterPro" id="IPR001684">
    <property type="entry name" value="Ribosomal_bL27"/>
</dbReference>
<keyword evidence="6" id="KW-0687">Ribonucleoprotein</keyword>
<evidence type="ECO:0000256" key="7">
    <source>
        <dbReference type="ARBA" id="ARBA00035267"/>
    </source>
</evidence>
<evidence type="ECO:0000313" key="10">
    <source>
        <dbReference type="Proteomes" id="UP000085678"/>
    </source>
</evidence>
<dbReference type="PANTHER" id="PTHR15893:SF0">
    <property type="entry name" value="LARGE RIBOSOMAL SUBUNIT PROTEIN BL27M"/>
    <property type="match status" value="1"/>
</dbReference>